<dbReference type="GO" id="GO:0005829">
    <property type="term" value="C:cytosol"/>
    <property type="evidence" value="ECO:0007669"/>
    <property type="project" value="TreeGrafter"/>
</dbReference>
<evidence type="ECO:0000313" key="15">
    <source>
        <dbReference type="EMBL" id="MBO8426412.1"/>
    </source>
</evidence>
<proteinExistence type="inferred from homology"/>
<evidence type="ECO:0000256" key="6">
    <source>
        <dbReference type="ARBA" id="ARBA00022801"/>
    </source>
</evidence>
<feature type="binding site" evidence="12">
    <location>
        <position position="221"/>
    </location>
    <ligand>
        <name>NADP(+)</name>
        <dbReference type="ChEBI" id="CHEBI:58349"/>
    </ligand>
</feature>
<dbReference type="Pfam" id="PF02882">
    <property type="entry name" value="THF_DHG_CYH_C"/>
    <property type="match status" value="1"/>
</dbReference>
<reference evidence="15" key="1">
    <citation type="submission" date="2020-10" db="EMBL/GenBank/DDBJ databases">
        <authorList>
            <person name="Gilroy R."/>
        </authorList>
    </citation>
    <scope>NUCLEOTIDE SEQUENCE</scope>
    <source>
        <strain evidence="15">17113</strain>
    </source>
</reference>
<dbReference type="GO" id="GO:0035999">
    <property type="term" value="P:tetrahydrofolate interconversion"/>
    <property type="evidence" value="ECO:0007669"/>
    <property type="project" value="UniProtKB-UniRule"/>
</dbReference>
<comment type="caution">
    <text evidence="15">The sequence shown here is derived from an EMBL/GenBank/DDBJ whole genome shotgun (WGS) entry which is preliminary data.</text>
</comment>
<dbReference type="GO" id="GO:0009086">
    <property type="term" value="P:methionine biosynthetic process"/>
    <property type="evidence" value="ECO:0007669"/>
    <property type="project" value="UniProtKB-KW"/>
</dbReference>
<dbReference type="PANTHER" id="PTHR48099">
    <property type="entry name" value="C-1-TETRAHYDROFOLATE SYNTHASE, CYTOPLASMIC-RELATED"/>
    <property type="match status" value="1"/>
</dbReference>
<dbReference type="GO" id="GO:0004488">
    <property type="term" value="F:methylenetetrahydrofolate dehydrogenase (NADP+) activity"/>
    <property type="evidence" value="ECO:0007669"/>
    <property type="project" value="UniProtKB-UniRule"/>
</dbReference>
<evidence type="ECO:0000256" key="10">
    <source>
        <dbReference type="ARBA" id="ARBA00023167"/>
    </source>
</evidence>
<dbReference type="InterPro" id="IPR000672">
    <property type="entry name" value="THF_DH/CycHdrlase"/>
</dbReference>
<dbReference type="EMBL" id="JADINA010000024">
    <property type="protein sequence ID" value="MBO8426412.1"/>
    <property type="molecule type" value="Genomic_DNA"/>
</dbReference>
<dbReference type="EC" id="1.5.1.5" evidence="12"/>
<dbReference type="PANTHER" id="PTHR48099:SF5">
    <property type="entry name" value="C-1-TETRAHYDROFOLATE SYNTHASE, CYTOPLASMIC"/>
    <property type="match status" value="1"/>
</dbReference>
<evidence type="ECO:0000256" key="3">
    <source>
        <dbReference type="ARBA" id="ARBA00022563"/>
    </source>
</evidence>
<comment type="similarity">
    <text evidence="12">Belongs to the tetrahydrofolate dehydrogenase/cyclohydrolase family.</text>
</comment>
<evidence type="ECO:0000256" key="5">
    <source>
        <dbReference type="ARBA" id="ARBA00022755"/>
    </source>
</evidence>
<evidence type="ECO:0000256" key="11">
    <source>
        <dbReference type="ARBA" id="ARBA00023268"/>
    </source>
</evidence>
<comment type="catalytic activity">
    <reaction evidence="12">
        <text>(6R)-5,10-methenyltetrahydrofolate + H2O = (6R)-10-formyltetrahydrofolate + H(+)</text>
        <dbReference type="Rhea" id="RHEA:23700"/>
        <dbReference type="ChEBI" id="CHEBI:15377"/>
        <dbReference type="ChEBI" id="CHEBI:15378"/>
        <dbReference type="ChEBI" id="CHEBI:57455"/>
        <dbReference type="ChEBI" id="CHEBI:195366"/>
        <dbReference type="EC" id="3.5.4.9"/>
    </reaction>
</comment>
<keyword evidence="3 12" id="KW-0554">One-carbon metabolism</keyword>
<dbReference type="SUPFAM" id="SSF51735">
    <property type="entry name" value="NAD(P)-binding Rossmann-fold domains"/>
    <property type="match status" value="1"/>
</dbReference>
<dbReference type="GO" id="GO:0006164">
    <property type="term" value="P:purine nucleotide biosynthetic process"/>
    <property type="evidence" value="ECO:0007669"/>
    <property type="project" value="UniProtKB-KW"/>
</dbReference>
<gene>
    <name evidence="12" type="primary">folD</name>
    <name evidence="15" type="ORF">IAC61_03720</name>
</gene>
<feature type="binding site" evidence="12">
    <location>
        <begin position="152"/>
        <end position="154"/>
    </location>
    <ligand>
        <name>NADP(+)</name>
        <dbReference type="ChEBI" id="CHEBI:58349"/>
    </ligand>
</feature>
<comment type="catalytic activity">
    <reaction evidence="12">
        <text>(6R)-5,10-methylene-5,6,7,8-tetrahydrofolate + NADP(+) = (6R)-5,10-methenyltetrahydrofolate + NADPH</text>
        <dbReference type="Rhea" id="RHEA:22812"/>
        <dbReference type="ChEBI" id="CHEBI:15636"/>
        <dbReference type="ChEBI" id="CHEBI:57455"/>
        <dbReference type="ChEBI" id="CHEBI:57783"/>
        <dbReference type="ChEBI" id="CHEBI:58349"/>
        <dbReference type="EC" id="1.5.1.5"/>
    </reaction>
</comment>
<protein>
    <recommendedName>
        <fullName evidence="12">Bifunctional protein FolD</fullName>
    </recommendedName>
    <domain>
        <recommendedName>
            <fullName evidence="12">Methylenetetrahydrofolate dehydrogenase</fullName>
            <ecNumber evidence="12">1.5.1.5</ecNumber>
        </recommendedName>
    </domain>
    <domain>
        <recommendedName>
            <fullName evidence="12">Methenyltetrahydrofolate cyclohydrolase</fullName>
            <ecNumber evidence="12">3.5.4.9</ecNumber>
        </recommendedName>
    </domain>
</protein>
<dbReference type="Proteomes" id="UP000823634">
    <property type="component" value="Unassembled WGS sequence"/>
</dbReference>
<dbReference type="Pfam" id="PF00763">
    <property type="entry name" value="THF_DHG_CYH"/>
    <property type="match status" value="1"/>
</dbReference>
<dbReference type="EC" id="3.5.4.9" evidence="12"/>
<comment type="subunit">
    <text evidence="2 12">Homodimer.</text>
</comment>
<comment type="function">
    <text evidence="12">Catalyzes the oxidation of 5,10-methylenetetrahydrofolate to 5,10-methenyltetrahydrofolate and then the hydrolysis of 5,10-methenyltetrahydrofolate to 10-formyltetrahydrofolate.</text>
</comment>
<dbReference type="PRINTS" id="PR00085">
    <property type="entry name" value="THFDHDRGNASE"/>
</dbReference>
<dbReference type="AlphaFoldDB" id="A0A9D9GVY5"/>
<dbReference type="SUPFAM" id="SSF53223">
    <property type="entry name" value="Aminoacid dehydrogenase-like, N-terminal domain"/>
    <property type="match status" value="1"/>
</dbReference>
<keyword evidence="4 12" id="KW-0028">Amino-acid biosynthesis</keyword>
<feature type="domain" description="Tetrahydrofolate dehydrogenase/cyclohydrolase catalytic" evidence="13">
    <location>
        <begin position="15"/>
        <end position="116"/>
    </location>
</feature>
<dbReference type="InterPro" id="IPR020631">
    <property type="entry name" value="THF_DH/CycHdrlase_NAD-bd_dom"/>
</dbReference>
<dbReference type="InterPro" id="IPR046346">
    <property type="entry name" value="Aminoacid_DH-like_N_sf"/>
</dbReference>
<dbReference type="GO" id="GO:0000105">
    <property type="term" value="P:L-histidine biosynthetic process"/>
    <property type="evidence" value="ECO:0007669"/>
    <property type="project" value="UniProtKB-KW"/>
</dbReference>
<dbReference type="InterPro" id="IPR036291">
    <property type="entry name" value="NAD(P)-bd_dom_sf"/>
</dbReference>
<keyword evidence="10 12" id="KW-0486">Methionine biosynthesis</keyword>
<keyword evidence="5 12" id="KW-0658">Purine biosynthesis</keyword>
<keyword evidence="8 12" id="KW-0560">Oxidoreductase</keyword>
<accession>A0A9D9GVY5</accession>
<organism evidence="15 16">
    <name type="scientific">Candidatus Alloenteromonas pullistercoris</name>
    <dbReference type="NCBI Taxonomy" id="2840785"/>
    <lineage>
        <taxon>Bacteria</taxon>
        <taxon>Bacillati</taxon>
        <taxon>Bacillota</taxon>
        <taxon>Bacillota incertae sedis</taxon>
        <taxon>Candidatus Alloenteromonas</taxon>
    </lineage>
</organism>
<name>A0A9D9GVY5_9FIRM</name>
<evidence type="ECO:0000256" key="2">
    <source>
        <dbReference type="ARBA" id="ARBA00011738"/>
    </source>
</evidence>
<evidence type="ECO:0000256" key="8">
    <source>
        <dbReference type="ARBA" id="ARBA00023002"/>
    </source>
</evidence>
<dbReference type="FunFam" id="3.40.50.10860:FF:000005">
    <property type="entry name" value="C-1-tetrahydrofolate synthase, cytoplasmic, putative"/>
    <property type="match status" value="1"/>
</dbReference>
<evidence type="ECO:0000256" key="12">
    <source>
        <dbReference type="HAMAP-Rule" id="MF_01576"/>
    </source>
</evidence>
<keyword evidence="6 12" id="KW-0378">Hydrolase</keyword>
<keyword evidence="11 12" id="KW-0511">Multifunctional enzyme</keyword>
<evidence type="ECO:0000256" key="4">
    <source>
        <dbReference type="ARBA" id="ARBA00022605"/>
    </source>
</evidence>
<evidence type="ECO:0000259" key="13">
    <source>
        <dbReference type="Pfam" id="PF00763"/>
    </source>
</evidence>
<dbReference type="Gene3D" id="3.40.50.10860">
    <property type="entry name" value="Leucine Dehydrogenase, chain A, domain 1"/>
    <property type="match status" value="1"/>
</dbReference>
<keyword evidence="7 12" id="KW-0521">NADP</keyword>
<dbReference type="InterPro" id="IPR020630">
    <property type="entry name" value="THF_DH/CycHdrlase_cat_dom"/>
</dbReference>
<dbReference type="CDD" id="cd01080">
    <property type="entry name" value="NAD_bind_m-THF_DH_Cyclohyd"/>
    <property type="match status" value="1"/>
</dbReference>
<dbReference type="HAMAP" id="MF_01576">
    <property type="entry name" value="THF_DHG_CYH"/>
    <property type="match status" value="1"/>
</dbReference>
<reference evidence="15" key="2">
    <citation type="journal article" date="2021" name="PeerJ">
        <title>Extensive microbial diversity within the chicken gut microbiome revealed by metagenomics and culture.</title>
        <authorList>
            <person name="Gilroy R."/>
            <person name="Ravi A."/>
            <person name="Getino M."/>
            <person name="Pursley I."/>
            <person name="Horton D.L."/>
            <person name="Alikhan N.F."/>
            <person name="Baker D."/>
            <person name="Gharbi K."/>
            <person name="Hall N."/>
            <person name="Watson M."/>
            <person name="Adriaenssens E.M."/>
            <person name="Foster-Nyarko E."/>
            <person name="Jarju S."/>
            <person name="Secka A."/>
            <person name="Antonio M."/>
            <person name="Oren A."/>
            <person name="Chaudhuri R.R."/>
            <person name="La Ragione R."/>
            <person name="Hildebrand F."/>
            <person name="Pallen M.J."/>
        </authorList>
    </citation>
    <scope>NUCLEOTIDE SEQUENCE</scope>
    <source>
        <strain evidence="15">17113</strain>
    </source>
</reference>
<comment type="pathway">
    <text evidence="1 12">One-carbon metabolism; tetrahydrofolate interconversion.</text>
</comment>
<evidence type="ECO:0000259" key="14">
    <source>
        <dbReference type="Pfam" id="PF02882"/>
    </source>
</evidence>
<sequence>MDNPLSIKEYVSLRKKELAKQAASFSKAPTLLIIQANDDPASNSYVRGKIKDGQEVGFKVDLLKFPTDVGEQEILDAVKRANEDENIDGLIVQLPLPKGIDEEKIKLAVDPKKDVDGFHPLSTFIPCTPKGIVDYLTFLGFPFKGKNAVVLGRSDIVGKPMARLLLSKDCNVTVLHSKTGDADRRDYIAKADLIVVAIGRLGYLDGSYAFKKDAVIVDVGISRGEDGHLHGDAVPNLPVALQTPVPGGVGLLTRISLLENLLEAAKWNSR</sequence>
<keyword evidence="9 12" id="KW-0368">Histidine biosynthesis</keyword>
<dbReference type="GO" id="GO:0004477">
    <property type="term" value="F:methenyltetrahydrofolate cyclohydrolase activity"/>
    <property type="evidence" value="ECO:0007669"/>
    <property type="project" value="UniProtKB-UniRule"/>
</dbReference>
<comment type="caution">
    <text evidence="12">Lacks conserved residue(s) required for the propagation of feature annotation.</text>
</comment>
<evidence type="ECO:0000256" key="7">
    <source>
        <dbReference type="ARBA" id="ARBA00022857"/>
    </source>
</evidence>
<evidence type="ECO:0000313" key="16">
    <source>
        <dbReference type="Proteomes" id="UP000823634"/>
    </source>
</evidence>
<evidence type="ECO:0000256" key="9">
    <source>
        <dbReference type="ARBA" id="ARBA00023102"/>
    </source>
</evidence>
<feature type="domain" description="Tetrahydrofolate dehydrogenase/cyclohydrolase NAD(P)-binding" evidence="14">
    <location>
        <begin position="126"/>
        <end position="267"/>
    </location>
</feature>
<dbReference type="Gene3D" id="3.40.50.720">
    <property type="entry name" value="NAD(P)-binding Rossmann-like Domain"/>
    <property type="match status" value="1"/>
</dbReference>
<evidence type="ECO:0000256" key="1">
    <source>
        <dbReference type="ARBA" id="ARBA00004777"/>
    </source>
</evidence>